<dbReference type="Proteomes" id="UP000626092">
    <property type="component" value="Unassembled WGS sequence"/>
</dbReference>
<accession>A0A834GE97</accession>
<feature type="region of interest" description="Disordered" evidence="1">
    <location>
        <begin position="309"/>
        <end position="338"/>
    </location>
</feature>
<dbReference type="InterPro" id="IPR029480">
    <property type="entry name" value="Transpos_assoc"/>
</dbReference>
<dbReference type="PANTHER" id="PTHR33144:SF25">
    <property type="entry name" value="DUF4216 DOMAIN-CONTAINING PROTEIN"/>
    <property type="match status" value="1"/>
</dbReference>
<dbReference type="AlphaFoldDB" id="A0A834GE97"/>
<dbReference type="Pfam" id="PF13963">
    <property type="entry name" value="Transpos_assoc"/>
    <property type="match status" value="1"/>
</dbReference>
<evidence type="ECO:0000313" key="3">
    <source>
        <dbReference type="EMBL" id="KAF7132007.1"/>
    </source>
</evidence>
<sequence>MVTSCGNRYNLARVVVQEHLISNGFLKNYKNWVYHGLTTSKSSRSKHGQGKSLGIKGWGSGSKLKVQFDVNNKPLGDEGNSLTGQLGIMVPNSYCVPLTYLNWKSVPNHIKEVSGKRSRYNFCDNLEFYSDEYESVCMDSCHRIYKDNKAKIKPEHYMSYMFPDADPNIALRVPDFVDPDQWKELVEYWQTEEVSAEALRNKGNRSWRGAPHNTGRTPFSQIRYDLAANGESLDMSVYLQTRRQDNPEVKEIMTEYNRQVELLSEDERTIEARDLIFHSIVGKDNHGYCRTYGGGVPRGSEARQFPDAASGHRSVRDQSIGGDTPTLEQGHRTLTRSPGPVEQCGREVYLQTSRIPKYDVGEGLLISLDPDIQIDGERLGEGYCKVYVGKAIMPHVLLERPRPGVDTIGDALGRYVVWNFCDVIKKEMDDY</sequence>
<dbReference type="EMBL" id="WJXA01000009">
    <property type="protein sequence ID" value="KAF7132007.1"/>
    <property type="molecule type" value="Genomic_DNA"/>
</dbReference>
<name>A0A834GE97_RHOSS</name>
<dbReference type="Pfam" id="PF03004">
    <property type="entry name" value="Transposase_24"/>
    <property type="match status" value="1"/>
</dbReference>
<keyword evidence="4" id="KW-1185">Reference proteome</keyword>
<evidence type="ECO:0000259" key="2">
    <source>
        <dbReference type="Pfam" id="PF13963"/>
    </source>
</evidence>
<evidence type="ECO:0000313" key="4">
    <source>
        <dbReference type="Proteomes" id="UP000626092"/>
    </source>
</evidence>
<evidence type="ECO:0000256" key="1">
    <source>
        <dbReference type="SAM" id="MobiDB-lite"/>
    </source>
</evidence>
<proteinExistence type="predicted"/>
<feature type="domain" description="Transposase-associated" evidence="2">
    <location>
        <begin position="4"/>
        <end position="36"/>
    </location>
</feature>
<dbReference type="OrthoDB" id="1418778at2759"/>
<gene>
    <name evidence="3" type="ORF">RHSIM_Rhsim09G0006300</name>
</gene>
<dbReference type="InterPro" id="IPR004252">
    <property type="entry name" value="Probable_transposase_24"/>
</dbReference>
<organism evidence="3 4">
    <name type="scientific">Rhododendron simsii</name>
    <name type="common">Sims's rhododendron</name>
    <dbReference type="NCBI Taxonomy" id="118357"/>
    <lineage>
        <taxon>Eukaryota</taxon>
        <taxon>Viridiplantae</taxon>
        <taxon>Streptophyta</taxon>
        <taxon>Embryophyta</taxon>
        <taxon>Tracheophyta</taxon>
        <taxon>Spermatophyta</taxon>
        <taxon>Magnoliopsida</taxon>
        <taxon>eudicotyledons</taxon>
        <taxon>Gunneridae</taxon>
        <taxon>Pentapetalae</taxon>
        <taxon>asterids</taxon>
        <taxon>Ericales</taxon>
        <taxon>Ericaceae</taxon>
        <taxon>Ericoideae</taxon>
        <taxon>Rhodoreae</taxon>
        <taxon>Rhododendron</taxon>
    </lineage>
</organism>
<reference evidence="3" key="1">
    <citation type="submission" date="2019-11" db="EMBL/GenBank/DDBJ databases">
        <authorList>
            <person name="Liu Y."/>
            <person name="Hou J."/>
            <person name="Li T.-Q."/>
            <person name="Guan C.-H."/>
            <person name="Wu X."/>
            <person name="Wu H.-Z."/>
            <person name="Ling F."/>
            <person name="Zhang R."/>
            <person name="Shi X.-G."/>
            <person name="Ren J.-P."/>
            <person name="Chen E.-F."/>
            <person name="Sun J.-M."/>
        </authorList>
    </citation>
    <scope>NUCLEOTIDE SEQUENCE</scope>
    <source>
        <strain evidence="3">Adult_tree_wgs_1</strain>
        <tissue evidence="3">Leaves</tissue>
    </source>
</reference>
<comment type="caution">
    <text evidence="3">The sequence shown here is derived from an EMBL/GenBank/DDBJ whole genome shotgun (WGS) entry which is preliminary data.</text>
</comment>
<protein>
    <recommendedName>
        <fullName evidence="2">Transposase-associated domain-containing protein</fullName>
    </recommendedName>
</protein>
<dbReference type="PANTHER" id="PTHR33144">
    <property type="entry name" value="OS10G0409366 PROTEIN-RELATED"/>
    <property type="match status" value="1"/>
</dbReference>